<dbReference type="GO" id="GO:0004222">
    <property type="term" value="F:metalloendopeptidase activity"/>
    <property type="evidence" value="ECO:0007669"/>
    <property type="project" value="InterPro"/>
</dbReference>
<keyword evidence="14" id="KW-1185">Reference proteome</keyword>
<evidence type="ECO:0000259" key="12">
    <source>
        <dbReference type="PROSITE" id="PS50106"/>
    </source>
</evidence>
<evidence type="ECO:0000256" key="7">
    <source>
        <dbReference type="ARBA" id="ARBA00022833"/>
    </source>
</evidence>
<dbReference type="PANTHER" id="PTHR42837:SF2">
    <property type="entry name" value="MEMBRANE METALLOPROTEASE ARASP2, CHLOROPLASTIC-RELATED"/>
    <property type="match status" value="1"/>
</dbReference>
<feature type="domain" description="PDZ" evidence="12">
    <location>
        <begin position="232"/>
        <end position="307"/>
    </location>
</feature>
<dbReference type="Gene3D" id="2.30.42.10">
    <property type="match status" value="2"/>
</dbReference>
<dbReference type="SUPFAM" id="SSF50156">
    <property type="entry name" value="PDZ domain-like"/>
    <property type="match status" value="2"/>
</dbReference>
<dbReference type="AlphaFoldDB" id="A0A6B2M528"/>
<comment type="caution">
    <text evidence="13">The sequence shown here is derived from an EMBL/GenBank/DDBJ whole genome shotgun (WGS) entry which is preliminary data.</text>
</comment>
<keyword evidence="7 11" id="KW-0862">Zinc</keyword>
<keyword evidence="10 11" id="KW-0472">Membrane</keyword>
<dbReference type="GO" id="GO:0046872">
    <property type="term" value="F:metal ion binding"/>
    <property type="evidence" value="ECO:0007669"/>
    <property type="project" value="UniProtKB-KW"/>
</dbReference>
<feature type="transmembrane region" description="Helical" evidence="11">
    <location>
        <begin position="381"/>
        <end position="405"/>
    </location>
</feature>
<keyword evidence="8 11" id="KW-1133">Transmembrane helix</keyword>
<dbReference type="InterPro" id="IPR036034">
    <property type="entry name" value="PDZ_sf"/>
</dbReference>
<dbReference type="CDD" id="cd06163">
    <property type="entry name" value="S2P-M50_PDZ_RseP-like"/>
    <property type="match status" value="1"/>
</dbReference>
<keyword evidence="11" id="KW-0479">Metal-binding</keyword>
<comment type="subcellular location">
    <subcellularLocation>
        <location evidence="2">Membrane</location>
        <topology evidence="2">Multi-pass membrane protein</topology>
    </subcellularLocation>
</comment>
<dbReference type="InterPro" id="IPR004387">
    <property type="entry name" value="Pept_M50_Zn"/>
</dbReference>
<dbReference type="CDD" id="cd23081">
    <property type="entry name" value="cpPDZ_EcRseP-like"/>
    <property type="match status" value="1"/>
</dbReference>
<evidence type="ECO:0000313" key="13">
    <source>
        <dbReference type="EMBL" id="NDV62750.1"/>
    </source>
</evidence>
<dbReference type="GO" id="GO:0006508">
    <property type="term" value="P:proteolysis"/>
    <property type="evidence" value="ECO:0007669"/>
    <property type="project" value="UniProtKB-KW"/>
</dbReference>
<protein>
    <recommendedName>
        <fullName evidence="11">Zinc metalloprotease</fullName>
        <ecNumber evidence="11">3.4.24.-</ecNumber>
    </recommendedName>
</protein>
<comment type="cofactor">
    <cofactor evidence="1 11">
        <name>Zn(2+)</name>
        <dbReference type="ChEBI" id="CHEBI:29105"/>
    </cofactor>
</comment>
<evidence type="ECO:0000256" key="9">
    <source>
        <dbReference type="ARBA" id="ARBA00023049"/>
    </source>
</evidence>
<gene>
    <name evidence="13" type="primary">rseP</name>
    <name evidence="13" type="ORF">G0Q06_09835</name>
</gene>
<dbReference type="GO" id="GO:0016020">
    <property type="term" value="C:membrane"/>
    <property type="evidence" value="ECO:0007669"/>
    <property type="project" value="UniProtKB-SubCell"/>
</dbReference>
<dbReference type="EMBL" id="JAAGNX010000002">
    <property type="protein sequence ID" value="NDV62750.1"/>
    <property type="molecule type" value="Genomic_DNA"/>
</dbReference>
<dbReference type="InterPro" id="IPR008915">
    <property type="entry name" value="Peptidase_M50"/>
</dbReference>
<evidence type="ECO:0000256" key="10">
    <source>
        <dbReference type="ARBA" id="ARBA00023136"/>
    </source>
</evidence>
<dbReference type="PANTHER" id="PTHR42837">
    <property type="entry name" value="REGULATOR OF SIGMA-E PROTEASE RSEP"/>
    <property type="match status" value="1"/>
</dbReference>
<keyword evidence="9 11" id="KW-0482">Metalloprotease</keyword>
<dbReference type="InterPro" id="IPR001478">
    <property type="entry name" value="PDZ"/>
</dbReference>
<organism evidence="13 14">
    <name type="scientific">Oceanipulchritudo coccoides</name>
    <dbReference type="NCBI Taxonomy" id="2706888"/>
    <lineage>
        <taxon>Bacteria</taxon>
        <taxon>Pseudomonadati</taxon>
        <taxon>Verrucomicrobiota</taxon>
        <taxon>Opitutia</taxon>
        <taxon>Puniceicoccales</taxon>
        <taxon>Oceanipulchritudinaceae</taxon>
        <taxon>Oceanipulchritudo</taxon>
    </lineage>
</organism>
<comment type="similarity">
    <text evidence="3 11">Belongs to the peptidase M50B family.</text>
</comment>
<feature type="transmembrane region" description="Helical" evidence="11">
    <location>
        <begin position="106"/>
        <end position="128"/>
    </location>
</feature>
<dbReference type="EC" id="3.4.24.-" evidence="11"/>
<evidence type="ECO:0000256" key="4">
    <source>
        <dbReference type="ARBA" id="ARBA00022670"/>
    </source>
</evidence>
<dbReference type="SMART" id="SM00228">
    <property type="entry name" value="PDZ"/>
    <property type="match status" value="2"/>
</dbReference>
<keyword evidence="4 13" id="KW-0645">Protease</keyword>
<dbReference type="Proteomes" id="UP000478417">
    <property type="component" value="Unassembled WGS sequence"/>
</dbReference>
<proteinExistence type="inferred from homology"/>
<dbReference type="PROSITE" id="PS50106">
    <property type="entry name" value="PDZ"/>
    <property type="match status" value="1"/>
</dbReference>
<reference evidence="13 14" key="1">
    <citation type="submission" date="2020-02" db="EMBL/GenBank/DDBJ databases">
        <title>Albibacoteraceae fam. nov., the first described family within the subdivision 4 Verrucomicrobia.</title>
        <authorList>
            <person name="Xi F."/>
        </authorList>
    </citation>
    <scope>NUCLEOTIDE SEQUENCE [LARGE SCALE GENOMIC DNA]</scope>
    <source>
        <strain evidence="13 14">CK1056</strain>
    </source>
</reference>
<keyword evidence="5 11" id="KW-0812">Transmembrane</keyword>
<sequence length="493" mass="54232">MFLRILSDPFAIVLVVLFFGASIFIHEYGHYIAARWRKLKIERFSIGFGPRLFGWKDKQGVDWRVSLFPLGGYVALPQLADLRGIEGAPDDEADPLPPISYADKMIVAAAGAFFNILFALGLGSILWVTGIPVSEQYESTTVGYVSSQLVDSDGMEREGPAIRAGIQPGDTILAIDDQPISNWEDITYAITTGVRRSASGNPKTDILVERAGEQLNLEVFPILDEFENIRRIGMAPANSLLIGDVMENSPAERAGLGKGDEIKAVNGEPVFHTVALSRLIRDNPEKELQLTIENDGNERVISLTPEQVIYNKAGDTTPMIGVRWQQVLDTRHYNPVAQVVDAVKVTFRVLGALIHPQSDVGIRNLSGPVGISYTLYVISQIGILEVLSIVVLINVNLAILNLLPIPVLDGGHMAFATIAKIRRKAIPANVIASAQGAFMLIFLMIFIYVTFFDVGRVRRNESAITEGEQSMDERVPIQFRGPVEKTIEDQPEQ</sequence>
<dbReference type="Pfam" id="PF02163">
    <property type="entry name" value="Peptidase_M50"/>
    <property type="match status" value="1"/>
</dbReference>
<accession>A0A6B2M528</accession>
<evidence type="ECO:0000256" key="6">
    <source>
        <dbReference type="ARBA" id="ARBA00022801"/>
    </source>
</evidence>
<dbReference type="NCBIfam" id="TIGR00054">
    <property type="entry name" value="RIP metalloprotease RseP"/>
    <property type="match status" value="1"/>
</dbReference>
<feature type="transmembrane region" description="Helical" evidence="11">
    <location>
        <begin position="12"/>
        <end position="33"/>
    </location>
</feature>
<evidence type="ECO:0000256" key="5">
    <source>
        <dbReference type="ARBA" id="ARBA00022692"/>
    </source>
</evidence>
<dbReference type="Pfam" id="PF17820">
    <property type="entry name" value="PDZ_6"/>
    <property type="match status" value="2"/>
</dbReference>
<evidence type="ECO:0000256" key="2">
    <source>
        <dbReference type="ARBA" id="ARBA00004141"/>
    </source>
</evidence>
<evidence type="ECO:0000256" key="1">
    <source>
        <dbReference type="ARBA" id="ARBA00001947"/>
    </source>
</evidence>
<evidence type="ECO:0000256" key="11">
    <source>
        <dbReference type="RuleBase" id="RU362031"/>
    </source>
</evidence>
<evidence type="ECO:0000256" key="3">
    <source>
        <dbReference type="ARBA" id="ARBA00007931"/>
    </source>
</evidence>
<dbReference type="RefSeq" id="WP_163965178.1">
    <property type="nucleotide sequence ID" value="NZ_JAAGNX010000002.1"/>
</dbReference>
<evidence type="ECO:0000256" key="8">
    <source>
        <dbReference type="ARBA" id="ARBA00022989"/>
    </source>
</evidence>
<evidence type="ECO:0000313" key="14">
    <source>
        <dbReference type="Proteomes" id="UP000478417"/>
    </source>
</evidence>
<feature type="transmembrane region" description="Helical" evidence="11">
    <location>
        <begin position="426"/>
        <end position="451"/>
    </location>
</feature>
<keyword evidence="6 11" id="KW-0378">Hydrolase</keyword>
<dbReference type="InterPro" id="IPR041489">
    <property type="entry name" value="PDZ_6"/>
</dbReference>
<name>A0A6B2M528_9BACT</name>